<organism evidence="1 2">
    <name type="scientific">Agaribacter flavus</name>
    <dbReference type="NCBI Taxonomy" id="1902781"/>
    <lineage>
        <taxon>Bacteria</taxon>
        <taxon>Pseudomonadati</taxon>
        <taxon>Pseudomonadota</taxon>
        <taxon>Gammaproteobacteria</taxon>
        <taxon>Alteromonadales</taxon>
        <taxon>Alteromonadaceae</taxon>
        <taxon>Agaribacter</taxon>
    </lineage>
</organism>
<comment type="caution">
    <text evidence="1">The sequence shown here is derived from an EMBL/GenBank/DDBJ whole genome shotgun (WGS) entry which is preliminary data.</text>
</comment>
<evidence type="ECO:0008006" key="3">
    <source>
        <dbReference type="Google" id="ProtNLM"/>
    </source>
</evidence>
<keyword evidence="2" id="KW-1185">Reference proteome</keyword>
<dbReference type="Proteomes" id="UP001595478">
    <property type="component" value="Unassembled WGS sequence"/>
</dbReference>
<accession>A0ABV7FVZ7</accession>
<name>A0ABV7FVZ7_9ALTE</name>
<reference evidence="2" key="1">
    <citation type="journal article" date="2019" name="Int. J. Syst. Evol. Microbiol.">
        <title>The Global Catalogue of Microorganisms (GCM) 10K type strain sequencing project: providing services to taxonomists for standard genome sequencing and annotation.</title>
        <authorList>
            <consortium name="The Broad Institute Genomics Platform"/>
            <consortium name="The Broad Institute Genome Sequencing Center for Infectious Disease"/>
            <person name="Wu L."/>
            <person name="Ma J."/>
        </authorList>
    </citation>
    <scope>NUCLEOTIDE SEQUENCE [LARGE SCALE GENOMIC DNA]</scope>
    <source>
        <strain evidence="2">KCTC 52473</strain>
    </source>
</reference>
<proteinExistence type="predicted"/>
<evidence type="ECO:0000313" key="1">
    <source>
        <dbReference type="EMBL" id="MFC3122875.1"/>
    </source>
</evidence>
<evidence type="ECO:0000313" key="2">
    <source>
        <dbReference type="Proteomes" id="UP001595478"/>
    </source>
</evidence>
<dbReference type="RefSeq" id="WP_376921003.1">
    <property type="nucleotide sequence ID" value="NZ_JBHRSW010000037.1"/>
</dbReference>
<dbReference type="EMBL" id="JBHRSW010000037">
    <property type="protein sequence ID" value="MFC3122875.1"/>
    <property type="molecule type" value="Genomic_DNA"/>
</dbReference>
<gene>
    <name evidence="1" type="ORF">ACFOHL_14720</name>
</gene>
<dbReference type="PROSITE" id="PS51257">
    <property type="entry name" value="PROKAR_LIPOPROTEIN"/>
    <property type="match status" value="1"/>
</dbReference>
<protein>
    <recommendedName>
        <fullName evidence="3">Lipoprotein</fullName>
    </recommendedName>
</protein>
<sequence>MNKYNVFVFFLLFLFLGCGGLVVNANDDIDIGYYLDEAKKCYQNAKVTAKTPRHLREYLALIDVNDYVSHNYFGSHNLIIQFKKLSEKNVFSIELDFNLGNAGGCKNISIYEIE</sequence>